<evidence type="ECO:0000313" key="1">
    <source>
        <dbReference type="EMBL" id="SFD78164.1"/>
    </source>
</evidence>
<name>A0A1I1V5I7_9BACT</name>
<accession>A0A1I1V5I7</accession>
<organism evidence="1 2">
    <name type="scientific">Nannocystis exedens</name>
    <dbReference type="NCBI Taxonomy" id="54"/>
    <lineage>
        <taxon>Bacteria</taxon>
        <taxon>Pseudomonadati</taxon>
        <taxon>Myxococcota</taxon>
        <taxon>Polyangia</taxon>
        <taxon>Nannocystales</taxon>
        <taxon>Nannocystaceae</taxon>
        <taxon>Nannocystis</taxon>
    </lineage>
</organism>
<evidence type="ECO:0008006" key="3">
    <source>
        <dbReference type="Google" id="ProtNLM"/>
    </source>
</evidence>
<dbReference type="STRING" id="54.SAMN02745121_01559"/>
<reference evidence="2" key="1">
    <citation type="submission" date="2016-10" db="EMBL/GenBank/DDBJ databases">
        <authorList>
            <person name="Varghese N."/>
            <person name="Submissions S."/>
        </authorList>
    </citation>
    <scope>NUCLEOTIDE SEQUENCE [LARGE SCALE GENOMIC DNA]</scope>
    <source>
        <strain evidence="2">ATCC 25963</strain>
    </source>
</reference>
<dbReference type="Proteomes" id="UP000199400">
    <property type="component" value="Unassembled WGS sequence"/>
</dbReference>
<gene>
    <name evidence="1" type="ORF">SAMN02745121_01559</name>
</gene>
<dbReference type="EMBL" id="FOMX01000004">
    <property type="protein sequence ID" value="SFD78164.1"/>
    <property type="molecule type" value="Genomic_DNA"/>
</dbReference>
<proteinExistence type="predicted"/>
<sequence>MGSGARGDYAARVPIHVHGGSVLLARLAEAGVPGERLEWSEVLCEGPVPAEADDEGFRQIRADWLAEHVGDPAAVSRIAAGLRAQDEALAAAAGRDELVLWTGNEWFCQAIALALIARLGPAGARLSWVAADDDPDRPGCSVSELDEAGLRQAFAARECVDPAAIALAVQAWDAYRAPGPIRLQSLVDDAAAFVAWPALRGALALHLAEWPGREDGLARTERQLLAALADGPADLGALLTACGRAEARPWLTDLLVLARLRRLAEGDAPLVHLAGSAPPELKAEITEAGQAVLAGRARWPTPARWLGGALLDAATPWCWDGERGRVVQWA</sequence>
<dbReference type="AlphaFoldDB" id="A0A1I1V5I7"/>
<protein>
    <recommendedName>
        <fullName evidence="3">DUF1835 domain-containing protein</fullName>
    </recommendedName>
</protein>
<evidence type="ECO:0000313" key="2">
    <source>
        <dbReference type="Proteomes" id="UP000199400"/>
    </source>
</evidence>
<keyword evidence="2" id="KW-1185">Reference proteome</keyword>